<evidence type="ECO:0000256" key="3">
    <source>
        <dbReference type="ARBA" id="ARBA00023002"/>
    </source>
</evidence>
<dbReference type="InterPro" id="IPR023210">
    <property type="entry name" value="NADP_OxRdtase_dom"/>
</dbReference>
<dbReference type="InterPro" id="IPR020471">
    <property type="entry name" value="AKR"/>
</dbReference>
<keyword evidence="3" id="KW-0560">Oxidoreductase</keyword>
<evidence type="ECO:0000256" key="2">
    <source>
        <dbReference type="ARBA" id="ARBA00022857"/>
    </source>
</evidence>
<name>A0A4Q9NRF1_9APHY</name>
<dbReference type="Proteomes" id="UP000292082">
    <property type="component" value="Unassembled WGS sequence"/>
</dbReference>
<keyword evidence="2" id="KW-0521">NADP</keyword>
<dbReference type="SUPFAM" id="SSF51430">
    <property type="entry name" value="NAD(P)-linked oxidoreductase"/>
    <property type="match status" value="1"/>
</dbReference>
<sequence length="318" mass="35932">MPEVPRFKLNTGALMPAVGLGGWGGVEQEARINAWQFMVPALQSGYRLIDTAWAYGTERATGEAIKKSSIPRDQIWITTKLHHQHQGVFVEEYFEDSLKNLDMDYVDLLSKVLTLTDQLLLHWPQTSKFVAGVTDPLDQDGDLITYDTPIFPESWARMERIYESGKAKAIGVSNFSIKNLEKLLETAKVVPAVNQVETHPYLVQQDLKDYCDKKGIVLTAYTPTGYSTVRNDPTILELADKYKVTPAQIILGWHIARGVAVVPKSSNEQRQRDNINLPTLDPEDVKRISGLDRNQRLCNYAKKPGGKVWGWTYEQLGW</sequence>
<dbReference type="CDD" id="cd19071">
    <property type="entry name" value="AKR_AKR1-5-like"/>
    <property type="match status" value="1"/>
</dbReference>
<dbReference type="InterPro" id="IPR018170">
    <property type="entry name" value="Aldo/ket_reductase_CS"/>
</dbReference>
<dbReference type="AlphaFoldDB" id="A0A4Q9NRF1"/>
<proteinExistence type="inferred from homology"/>
<evidence type="ECO:0000256" key="1">
    <source>
        <dbReference type="ARBA" id="ARBA00007905"/>
    </source>
</evidence>
<protein>
    <submittedName>
        <fullName evidence="5">Reductase AKOR2</fullName>
    </submittedName>
</protein>
<dbReference type="EMBL" id="ML145087">
    <property type="protein sequence ID" value="TBU64068.1"/>
    <property type="molecule type" value="Genomic_DNA"/>
</dbReference>
<evidence type="ECO:0000313" key="6">
    <source>
        <dbReference type="Proteomes" id="UP000292082"/>
    </source>
</evidence>
<dbReference type="PRINTS" id="PR00069">
    <property type="entry name" value="ALDKETRDTASE"/>
</dbReference>
<dbReference type="Pfam" id="PF00248">
    <property type="entry name" value="Aldo_ket_red"/>
    <property type="match status" value="1"/>
</dbReference>
<dbReference type="PIRSF" id="PIRSF000097">
    <property type="entry name" value="AKR"/>
    <property type="match status" value="1"/>
</dbReference>
<dbReference type="FunFam" id="3.20.20.100:FF:000002">
    <property type="entry name" value="2,5-diketo-D-gluconic acid reductase A"/>
    <property type="match status" value="1"/>
</dbReference>
<dbReference type="Gene3D" id="3.20.20.100">
    <property type="entry name" value="NADP-dependent oxidoreductase domain"/>
    <property type="match status" value="1"/>
</dbReference>
<evidence type="ECO:0000259" key="4">
    <source>
        <dbReference type="Pfam" id="PF00248"/>
    </source>
</evidence>
<reference evidence="5 6" key="1">
    <citation type="submission" date="2019-01" db="EMBL/GenBank/DDBJ databases">
        <title>Draft genome sequences of three monokaryotic isolates of the white-rot basidiomycete fungus Dichomitus squalens.</title>
        <authorList>
            <consortium name="DOE Joint Genome Institute"/>
            <person name="Lopez S.C."/>
            <person name="Andreopoulos B."/>
            <person name="Pangilinan J."/>
            <person name="Lipzen A."/>
            <person name="Riley R."/>
            <person name="Ahrendt S."/>
            <person name="Ng V."/>
            <person name="Barry K."/>
            <person name="Daum C."/>
            <person name="Grigoriev I.V."/>
            <person name="Hilden K.S."/>
            <person name="Makela M.R."/>
            <person name="de Vries R.P."/>
        </authorList>
    </citation>
    <scope>NUCLEOTIDE SEQUENCE [LARGE SCALE GENOMIC DNA]</scope>
    <source>
        <strain evidence="5 6">CBS 464.89</strain>
    </source>
</reference>
<keyword evidence="6" id="KW-1185">Reference proteome</keyword>
<feature type="domain" description="NADP-dependent oxidoreductase" evidence="4">
    <location>
        <begin position="19"/>
        <end position="291"/>
    </location>
</feature>
<dbReference type="PANTHER" id="PTHR43827:SF3">
    <property type="entry name" value="NADP-DEPENDENT OXIDOREDUCTASE DOMAIN-CONTAINING PROTEIN"/>
    <property type="match status" value="1"/>
</dbReference>
<organism evidence="5 6">
    <name type="scientific">Dichomitus squalens</name>
    <dbReference type="NCBI Taxonomy" id="114155"/>
    <lineage>
        <taxon>Eukaryota</taxon>
        <taxon>Fungi</taxon>
        <taxon>Dikarya</taxon>
        <taxon>Basidiomycota</taxon>
        <taxon>Agaricomycotina</taxon>
        <taxon>Agaricomycetes</taxon>
        <taxon>Polyporales</taxon>
        <taxon>Polyporaceae</taxon>
        <taxon>Dichomitus</taxon>
    </lineage>
</organism>
<dbReference type="GO" id="GO:0016616">
    <property type="term" value="F:oxidoreductase activity, acting on the CH-OH group of donors, NAD or NADP as acceptor"/>
    <property type="evidence" value="ECO:0007669"/>
    <property type="project" value="UniProtKB-ARBA"/>
</dbReference>
<dbReference type="PANTHER" id="PTHR43827">
    <property type="entry name" value="2,5-DIKETO-D-GLUCONIC ACID REDUCTASE"/>
    <property type="match status" value="1"/>
</dbReference>
<dbReference type="PROSITE" id="PS00062">
    <property type="entry name" value="ALDOKETO_REDUCTASE_2"/>
    <property type="match status" value="1"/>
</dbReference>
<dbReference type="InterPro" id="IPR036812">
    <property type="entry name" value="NAD(P)_OxRdtase_dom_sf"/>
</dbReference>
<gene>
    <name evidence="5" type="ORF">BD310DRAFT_903167</name>
</gene>
<accession>A0A4Q9NRF1</accession>
<evidence type="ECO:0000313" key="5">
    <source>
        <dbReference type="EMBL" id="TBU64068.1"/>
    </source>
</evidence>
<comment type="similarity">
    <text evidence="1">Belongs to the aldo/keto reductase family.</text>
</comment>